<reference evidence="3" key="1">
    <citation type="journal article" date="2019" name="Int. J. Syst. Evol. Microbiol.">
        <title>The Global Catalogue of Microorganisms (GCM) 10K type strain sequencing project: providing services to taxonomists for standard genome sequencing and annotation.</title>
        <authorList>
            <consortium name="The Broad Institute Genomics Platform"/>
            <consortium name="The Broad Institute Genome Sequencing Center for Infectious Disease"/>
            <person name="Wu L."/>
            <person name="Ma J."/>
        </authorList>
    </citation>
    <scope>NUCLEOTIDE SEQUENCE [LARGE SCALE GENOMIC DNA]</scope>
    <source>
        <strain evidence="3">JCM 9377</strain>
    </source>
</reference>
<accession>A0ABP6Q9H4</accession>
<name>A0ABP6Q9H4_9ACTN</name>
<evidence type="ECO:0000313" key="3">
    <source>
        <dbReference type="Proteomes" id="UP001501237"/>
    </source>
</evidence>
<keyword evidence="3" id="KW-1185">Reference proteome</keyword>
<comment type="caution">
    <text evidence="2">The sequence shown here is derived from an EMBL/GenBank/DDBJ whole genome shotgun (WGS) entry which is preliminary data.</text>
</comment>
<feature type="compositionally biased region" description="Basic and acidic residues" evidence="1">
    <location>
        <begin position="101"/>
        <end position="110"/>
    </location>
</feature>
<organism evidence="2 3">
    <name type="scientific">Actinocorallia longicatena</name>
    <dbReference type="NCBI Taxonomy" id="111803"/>
    <lineage>
        <taxon>Bacteria</taxon>
        <taxon>Bacillati</taxon>
        <taxon>Actinomycetota</taxon>
        <taxon>Actinomycetes</taxon>
        <taxon>Streptosporangiales</taxon>
        <taxon>Thermomonosporaceae</taxon>
        <taxon>Actinocorallia</taxon>
    </lineage>
</organism>
<gene>
    <name evidence="2" type="ORF">GCM10010468_23880</name>
</gene>
<feature type="region of interest" description="Disordered" evidence="1">
    <location>
        <begin position="79"/>
        <end position="132"/>
    </location>
</feature>
<feature type="region of interest" description="Disordered" evidence="1">
    <location>
        <begin position="1"/>
        <end position="25"/>
    </location>
</feature>
<evidence type="ECO:0000256" key="1">
    <source>
        <dbReference type="SAM" id="MobiDB-lite"/>
    </source>
</evidence>
<proteinExistence type="predicted"/>
<dbReference type="EMBL" id="BAAAUV010000005">
    <property type="protein sequence ID" value="GAA3207551.1"/>
    <property type="molecule type" value="Genomic_DNA"/>
</dbReference>
<dbReference type="Proteomes" id="UP001501237">
    <property type="component" value="Unassembled WGS sequence"/>
</dbReference>
<evidence type="ECO:0000313" key="2">
    <source>
        <dbReference type="EMBL" id="GAA3207551.1"/>
    </source>
</evidence>
<protein>
    <submittedName>
        <fullName evidence="2">Uncharacterized protein</fullName>
    </submittedName>
</protein>
<sequence length="132" mass="13926">MPSGQAPWLTPRDPPLPQLPPDSTISACATSTWTVTAAPISTAATDPATTDLRFDRRIPWTRPRTGVPAIFTLLAVSRTGGESDREYASPADHPSEPFPDSCDRSGERARGRAQGRAQGFARGGPDGPEAGS</sequence>